<dbReference type="InterPro" id="IPR050107">
    <property type="entry name" value="ABC_carbohydrate_import_ATPase"/>
</dbReference>
<protein>
    <recommendedName>
        <fullName evidence="5">ABC transporter domain-containing protein</fullName>
    </recommendedName>
</protein>
<dbReference type="PANTHER" id="PTHR43790:SF9">
    <property type="entry name" value="GALACTOFURANOSE TRANSPORTER ATP-BINDING PROTEIN YTFR"/>
    <property type="match status" value="1"/>
</dbReference>
<dbReference type="AlphaFoldDB" id="X1FN67"/>
<feature type="domain" description="ABC transporter" evidence="5">
    <location>
        <begin position="26"/>
        <end position="166"/>
    </location>
</feature>
<keyword evidence="2" id="KW-0677">Repeat</keyword>
<reference evidence="6" key="1">
    <citation type="journal article" date="2014" name="Front. Microbiol.">
        <title>High frequency of phylogenetically diverse reductive dehalogenase-homologous genes in deep subseafloor sedimentary metagenomes.</title>
        <authorList>
            <person name="Kawai M."/>
            <person name="Futagami T."/>
            <person name="Toyoda A."/>
            <person name="Takaki Y."/>
            <person name="Nishi S."/>
            <person name="Hori S."/>
            <person name="Arai W."/>
            <person name="Tsubouchi T."/>
            <person name="Morono Y."/>
            <person name="Uchiyama I."/>
            <person name="Ito T."/>
            <person name="Fujiyama A."/>
            <person name="Inagaki F."/>
            <person name="Takami H."/>
        </authorList>
    </citation>
    <scope>NUCLEOTIDE SEQUENCE</scope>
    <source>
        <strain evidence="6">Expedition CK06-06</strain>
    </source>
</reference>
<evidence type="ECO:0000256" key="3">
    <source>
        <dbReference type="ARBA" id="ARBA00022741"/>
    </source>
</evidence>
<organism evidence="6">
    <name type="scientific">marine sediment metagenome</name>
    <dbReference type="NCBI Taxonomy" id="412755"/>
    <lineage>
        <taxon>unclassified sequences</taxon>
        <taxon>metagenomes</taxon>
        <taxon>ecological metagenomes</taxon>
    </lineage>
</organism>
<dbReference type="EMBL" id="BARU01006403">
    <property type="protein sequence ID" value="GAH47111.1"/>
    <property type="molecule type" value="Genomic_DNA"/>
</dbReference>
<dbReference type="SUPFAM" id="SSF52540">
    <property type="entry name" value="P-loop containing nucleoside triphosphate hydrolases"/>
    <property type="match status" value="1"/>
</dbReference>
<dbReference type="PANTHER" id="PTHR43790">
    <property type="entry name" value="CARBOHYDRATE TRANSPORT ATP-BINDING PROTEIN MG119-RELATED"/>
    <property type="match status" value="1"/>
</dbReference>
<dbReference type="InterPro" id="IPR027417">
    <property type="entry name" value="P-loop_NTPase"/>
</dbReference>
<sequence length="166" mass="18773">MSFIDVKEEILSTRNLGKEFNDVWVLNDININLKKGEIHSIVGENGAGKSTFIKILSGVYAPSKGEIIINSQKVKFNNVKESEQMGIRTVHQEINLIPFFNVMENIFIGAELEKKVMVINILDKKKSAEKAKEALDTLGVELDLNKYVHKLDTSMRRIVQICKVLV</sequence>
<evidence type="ECO:0000259" key="5">
    <source>
        <dbReference type="Pfam" id="PF00005"/>
    </source>
</evidence>
<name>X1FN67_9ZZZZ</name>
<accession>X1FN67</accession>
<evidence type="ECO:0000313" key="6">
    <source>
        <dbReference type="EMBL" id="GAH47111.1"/>
    </source>
</evidence>
<gene>
    <name evidence="6" type="ORF">S03H2_12598</name>
</gene>
<proteinExistence type="predicted"/>
<keyword evidence="1" id="KW-0813">Transport</keyword>
<comment type="caution">
    <text evidence="6">The sequence shown here is derived from an EMBL/GenBank/DDBJ whole genome shotgun (WGS) entry which is preliminary data.</text>
</comment>
<evidence type="ECO:0000256" key="4">
    <source>
        <dbReference type="ARBA" id="ARBA00022840"/>
    </source>
</evidence>
<keyword evidence="4" id="KW-0067">ATP-binding</keyword>
<evidence type="ECO:0000256" key="2">
    <source>
        <dbReference type="ARBA" id="ARBA00022737"/>
    </source>
</evidence>
<dbReference type="InterPro" id="IPR003439">
    <property type="entry name" value="ABC_transporter-like_ATP-bd"/>
</dbReference>
<feature type="non-terminal residue" evidence="6">
    <location>
        <position position="166"/>
    </location>
</feature>
<dbReference type="Pfam" id="PF00005">
    <property type="entry name" value="ABC_tran"/>
    <property type="match status" value="1"/>
</dbReference>
<dbReference type="GO" id="GO:0016887">
    <property type="term" value="F:ATP hydrolysis activity"/>
    <property type="evidence" value="ECO:0007669"/>
    <property type="project" value="InterPro"/>
</dbReference>
<dbReference type="GO" id="GO:0005524">
    <property type="term" value="F:ATP binding"/>
    <property type="evidence" value="ECO:0007669"/>
    <property type="project" value="UniProtKB-KW"/>
</dbReference>
<dbReference type="Gene3D" id="3.40.50.300">
    <property type="entry name" value="P-loop containing nucleotide triphosphate hydrolases"/>
    <property type="match status" value="1"/>
</dbReference>
<keyword evidence="3" id="KW-0547">Nucleotide-binding</keyword>
<evidence type="ECO:0000256" key="1">
    <source>
        <dbReference type="ARBA" id="ARBA00022448"/>
    </source>
</evidence>